<dbReference type="UniPathway" id="UPA00143"/>
<feature type="region of interest" description="Disordered" evidence="10">
    <location>
        <begin position="407"/>
        <end position="442"/>
    </location>
</feature>
<organism evidence="13 14">
    <name type="scientific">Ornithorhynchus anatinus</name>
    <name type="common">Duckbill platypus</name>
    <dbReference type="NCBI Taxonomy" id="9258"/>
    <lineage>
        <taxon>Eukaryota</taxon>
        <taxon>Metazoa</taxon>
        <taxon>Chordata</taxon>
        <taxon>Craniata</taxon>
        <taxon>Vertebrata</taxon>
        <taxon>Euteleostomi</taxon>
        <taxon>Mammalia</taxon>
        <taxon>Monotremata</taxon>
        <taxon>Ornithorhynchidae</taxon>
        <taxon>Ornithorhynchus</taxon>
    </lineage>
</organism>
<dbReference type="GeneTree" id="ENSGT00950000182909"/>
<dbReference type="CDD" id="cd16542">
    <property type="entry name" value="RING-HC_RNF125"/>
    <property type="match status" value="1"/>
</dbReference>
<keyword evidence="4" id="KW-0808">Transferase</keyword>
<evidence type="ECO:0000259" key="12">
    <source>
        <dbReference type="PROSITE" id="PS51803"/>
    </source>
</evidence>
<evidence type="ECO:0000256" key="4">
    <source>
        <dbReference type="ARBA" id="ARBA00022679"/>
    </source>
</evidence>
<evidence type="ECO:0000256" key="8">
    <source>
        <dbReference type="ARBA" id="ARBA00022833"/>
    </source>
</evidence>
<evidence type="ECO:0000256" key="9">
    <source>
        <dbReference type="PROSITE-ProRule" id="PRU00175"/>
    </source>
</evidence>
<accession>A0A6I8PIQ9</accession>
<feature type="domain" description="RING-type" evidence="11">
    <location>
        <begin position="454"/>
        <end position="493"/>
    </location>
</feature>
<evidence type="ECO:0000256" key="2">
    <source>
        <dbReference type="ARBA" id="ARBA00004906"/>
    </source>
</evidence>
<proteinExistence type="predicted"/>
<dbReference type="PROSITE" id="PS51803">
    <property type="entry name" value="ZF_C2HC_RNF"/>
    <property type="match status" value="1"/>
</dbReference>
<evidence type="ECO:0000313" key="13">
    <source>
        <dbReference type="Ensembl" id="ENSOANP00000051789.1"/>
    </source>
</evidence>
<dbReference type="InterPro" id="IPR034734">
    <property type="entry name" value="ZF_C2HC_RNF"/>
</dbReference>
<dbReference type="GO" id="GO:0006511">
    <property type="term" value="P:ubiquitin-dependent protein catabolic process"/>
    <property type="evidence" value="ECO:0000318"/>
    <property type="project" value="GO_Central"/>
</dbReference>
<feature type="compositionally biased region" description="Low complexity" evidence="10">
    <location>
        <begin position="63"/>
        <end position="83"/>
    </location>
</feature>
<dbReference type="InterPro" id="IPR017907">
    <property type="entry name" value="Znf_RING_CS"/>
</dbReference>
<comment type="catalytic activity">
    <reaction evidence="1">
        <text>S-ubiquitinyl-[E2 ubiquitin-conjugating enzyme]-L-cysteine + [acceptor protein]-L-lysine = [E2 ubiquitin-conjugating enzyme]-L-cysteine + N(6)-ubiquitinyl-[acceptor protein]-L-lysine.</text>
        <dbReference type="EC" id="2.3.2.27"/>
    </reaction>
</comment>
<dbReference type="GO" id="GO:0034098">
    <property type="term" value="C:VCP-NPL4-UFD1 AAA ATPase complex"/>
    <property type="evidence" value="ECO:0000318"/>
    <property type="project" value="GO_Central"/>
</dbReference>
<feature type="region of interest" description="Disordered" evidence="10">
    <location>
        <begin position="350"/>
        <end position="377"/>
    </location>
</feature>
<keyword evidence="8" id="KW-0862">Zinc</keyword>
<dbReference type="GO" id="GO:0061630">
    <property type="term" value="F:ubiquitin protein ligase activity"/>
    <property type="evidence" value="ECO:0000318"/>
    <property type="project" value="GO_Central"/>
</dbReference>
<evidence type="ECO:0000256" key="3">
    <source>
        <dbReference type="ARBA" id="ARBA00012483"/>
    </source>
</evidence>
<comment type="pathway">
    <text evidence="2">Protein modification; protein ubiquitination.</text>
</comment>
<feature type="region of interest" description="Disordered" evidence="10">
    <location>
        <begin position="63"/>
        <end position="85"/>
    </location>
</feature>
<dbReference type="EC" id="2.3.2.27" evidence="3"/>
<dbReference type="SMART" id="SM00184">
    <property type="entry name" value="RING"/>
    <property type="match status" value="1"/>
</dbReference>
<dbReference type="InterPro" id="IPR008598">
    <property type="entry name" value="Di19_Zn-bd"/>
</dbReference>
<dbReference type="PROSITE" id="PS50089">
    <property type="entry name" value="ZF_RING_2"/>
    <property type="match status" value="1"/>
</dbReference>
<feature type="compositionally biased region" description="Pro residues" evidence="10">
    <location>
        <begin position="353"/>
        <end position="368"/>
    </location>
</feature>
<keyword evidence="7" id="KW-0833">Ubl conjugation pathway</keyword>
<keyword evidence="6 9" id="KW-0863">Zinc-finger</keyword>
<dbReference type="GO" id="GO:0008270">
    <property type="term" value="F:zinc ion binding"/>
    <property type="evidence" value="ECO:0007669"/>
    <property type="project" value="UniProtKB-KW"/>
</dbReference>
<dbReference type="Pfam" id="PF05605">
    <property type="entry name" value="zf-Di19"/>
    <property type="match status" value="1"/>
</dbReference>
<dbReference type="Pfam" id="PF18574">
    <property type="entry name" value="zf_C2HC_14"/>
    <property type="match status" value="1"/>
</dbReference>
<reference evidence="13" key="2">
    <citation type="submission" date="2025-08" db="UniProtKB">
        <authorList>
            <consortium name="Ensembl"/>
        </authorList>
    </citation>
    <scope>IDENTIFICATION</scope>
    <source>
        <strain evidence="13">Glennie</strain>
    </source>
</reference>
<evidence type="ECO:0000256" key="7">
    <source>
        <dbReference type="ARBA" id="ARBA00022786"/>
    </source>
</evidence>
<evidence type="ECO:0000259" key="11">
    <source>
        <dbReference type="PROSITE" id="PS50089"/>
    </source>
</evidence>
<reference evidence="13 14" key="1">
    <citation type="journal article" date="2008" name="Nature">
        <title>Genome analysis of the platypus reveals unique signatures of evolution.</title>
        <authorList>
            <person name="Warren W.C."/>
            <person name="Hillier L.W."/>
            <person name="Marshall Graves J.A."/>
            <person name="Birney E."/>
            <person name="Ponting C.P."/>
            <person name="Grutzner F."/>
            <person name="Belov K."/>
            <person name="Miller W."/>
            <person name="Clarke L."/>
            <person name="Chinwalla A.T."/>
            <person name="Yang S.P."/>
            <person name="Heger A."/>
            <person name="Locke D.P."/>
            <person name="Miethke P."/>
            <person name="Waters P.D."/>
            <person name="Veyrunes F."/>
            <person name="Fulton L."/>
            <person name="Fulton B."/>
            <person name="Graves T."/>
            <person name="Wallis J."/>
            <person name="Puente X.S."/>
            <person name="Lopez-Otin C."/>
            <person name="Ordonez G.R."/>
            <person name="Eichler E.E."/>
            <person name="Chen L."/>
            <person name="Cheng Z."/>
            <person name="Deakin J.E."/>
            <person name="Alsop A."/>
            <person name="Thompson K."/>
            <person name="Kirby P."/>
            <person name="Papenfuss A.T."/>
            <person name="Wakefield M.J."/>
            <person name="Olender T."/>
            <person name="Lancet D."/>
            <person name="Huttley G.A."/>
            <person name="Smit A.F."/>
            <person name="Pask A."/>
            <person name="Temple-Smith P."/>
            <person name="Batzer M.A."/>
            <person name="Walker J.A."/>
            <person name="Konkel M.K."/>
            <person name="Harris R.S."/>
            <person name="Whittington C.M."/>
            <person name="Wong E.S."/>
            <person name="Gemmell N.J."/>
            <person name="Buschiazzo E."/>
            <person name="Vargas Jentzsch I.M."/>
            <person name="Merkel A."/>
            <person name="Schmitz J."/>
            <person name="Zemann A."/>
            <person name="Churakov G."/>
            <person name="Kriegs J.O."/>
            <person name="Brosius J."/>
            <person name="Murchison E.P."/>
            <person name="Sachidanandam R."/>
            <person name="Smith C."/>
            <person name="Hannon G.J."/>
            <person name="Tsend-Ayush E."/>
            <person name="McMillan D."/>
            <person name="Attenborough R."/>
            <person name="Rens W."/>
            <person name="Ferguson-Smith M."/>
            <person name="Lefevre C.M."/>
            <person name="Sharp J.A."/>
            <person name="Nicholas K.R."/>
            <person name="Ray D.A."/>
            <person name="Kube M."/>
            <person name="Reinhardt R."/>
            <person name="Pringle T.H."/>
            <person name="Taylor J."/>
            <person name="Jones R.C."/>
            <person name="Nixon B."/>
            <person name="Dacheux J.L."/>
            <person name="Niwa H."/>
            <person name="Sekita Y."/>
            <person name="Huang X."/>
            <person name="Stark A."/>
            <person name="Kheradpour P."/>
            <person name="Kellis M."/>
            <person name="Flicek P."/>
            <person name="Chen Y."/>
            <person name="Webber C."/>
            <person name="Hardison R."/>
            <person name="Nelson J."/>
            <person name="Hallsworth-Pepin K."/>
            <person name="Delehaunty K."/>
            <person name="Markovic C."/>
            <person name="Minx P."/>
            <person name="Feng Y."/>
            <person name="Kremitzki C."/>
            <person name="Mitreva M."/>
            <person name="Glasscock J."/>
            <person name="Wylie T."/>
            <person name="Wohldmann P."/>
            <person name="Thiru P."/>
            <person name="Nhan M.N."/>
            <person name="Pohl C.S."/>
            <person name="Smith S.M."/>
            <person name="Hou S."/>
            <person name="Nefedov M."/>
            <person name="de Jong P.J."/>
            <person name="Renfree M.B."/>
            <person name="Mardis E.R."/>
            <person name="Wilson R.K."/>
        </authorList>
    </citation>
    <scope>NUCLEOTIDE SEQUENCE [LARGE SCALE GENOMIC DNA]</scope>
    <source>
        <strain evidence="13 14">Glennie</strain>
    </source>
</reference>
<dbReference type="Proteomes" id="UP000002279">
    <property type="component" value="Chromosome 7"/>
</dbReference>
<dbReference type="AlphaFoldDB" id="A0A6I8PIQ9"/>
<evidence type="ECO:0000256" key="5">
    <source>
        <dbReference type="ARBA" id="ARBA00022723"/>
    </source>
</evidence>
<feature type="domain" description="C2HC RNF-type" evidence="12">
    <location>
        <begin position="517"/>
        <end position="536"/>
    </location>
</feature>
<dbReference type="PANTHER" id="PTHR46016">
    <property type="entry name" value="ZINC FINGER, RING/FYVE/PHD-TYPE"/>
    <property type="match status" value="1"/>
</dbReference>
<dbReference type="SUPFAM" id="SSF57850">
    <property type="entry name" value="RING/U-box"/>
    <property type="match status" value="1"/>
</dbReference>
<reference evidence="13" key="3">
    <citation type="submission" date="2025-09" db="UniProtKB">
        <authorList>
            <consortium name="Ensembl"/>
        </authorList>
    </citation>
    <scope>IDENTIFICATION</scope>
    <source>
        <strain evidence="13">Glennie</strain>
    </source>
</reference>
<keyword evidence="14" id="KW-1185">Reference proteome</keyword>
<evidence type="ECO:0000256" key="1">
    <source>
        <dbReference type="ARBA" id="ARBA00000900"/>
    </source>
</evidence>
<dbReference type="InterPro" id="IPR051438">
    <property type="entry name" value="RNF_E3_ubiq-protein_ligase"/>
</dbReference>
<keyword evidence="5" id="KW-0479">Metal-binding</keyword>
<name>A0A6I8PIQ9_ORNAN</name>
<protein>
    <recommendedName>
        <fullName evidence="3">RING-type E3 ubiquitin transferase</fullName>
        <ecNumber evidence="3">2.3.2.27</ecNumber>
    </recommendedName>
</protein>
<dbReference type="InterPro" id="IPR001841">
    <property type="entry name" value="Znf_RING"/>
</dbReference>
<dbReference type="Ensembl" id="ENSOANT00000071333.1">
    <property type="protein sequence ID" value="ENSOANP00000051789.1"/>
    <property type="gene ID" value="ENSOANG00000046725.1"/>
</dbReference>
<sequence length="649" mass="69349">MPWIDWLSDDGMIEWGLRGAGPYPGVQPDKSLLCPLAEAHQFGNDVAVALLFSGTRPGRTVRVGRAQESGPRSASSRGSSGHRAVQVSRLGAGVAGPCRERADPPPLSPASPPFSVFSSFLAFLPLLLPTHALPLLRISPSPSPSAPHPSSPPHPFSPPPLHPLSSFLLHPLLPLRTSSSPSSSPPPSLPLLPLLSILLCPPSFPPLPYLLLSISPSLSILSLLSFPSLPSLFPFPLLMPSSPSSPSLPPPPYPLLSISPSLPSLPSFFLSPPPYPLLSTFLIPSLPPSLLIPSSPAPSPPPSFLSSPSLVPAHPPPSLSILSHLPLHPSSPPPTLSILSLPPIAPSLSIPSLSPPRPPPPGWCPPPGLGSAPLGPSPGRAARLLLLRLRPRPGDAAPDCPCGAMGSVLSGPEGGRPPAPPAPRAPVPPAPRASAPPVPPAPGPPHLPLSSFDCSVCLEVLHRPVRTRCGHVFCRSCIATSLRNNKWTCPYCRAYLPSEGVPAVDIVKKMKAAYQDCTECETPVCLSEMRAHIRNCNKYIEKYGPLQELGEIATRCVCPFCQRELDEDGLLDHCLTYHKSERRPVFCPLCRLLPAGDPSSFTGSLIRHLQIRHTLFYNDFLDFNIIEEALIRRVLDRSLLEYMNHSNSR</sequence>
<dbReference type="GO" id="GO:0000209">
    <property type="term" value="P:protein polyubiquitination"/>
    <property type="evidence" value="ECO:0000318"/>
    <property type="project" value="GO_Central"/>
</dbReference>
<dbReference type="Pfam" id="PF13923">
    <property type="entry name" value="zf-C3HC4_2"/>
    <property type="match status" value="1"/>
</dbReference>
<dbReference type="InParanoid" id="A0A6I8PIQ9"/>
<evidence type="ECO:0000313" key="14">
    <source>
        <dbReference type="Proteomes" id="UP000002279"/>
    </source>
</evidence>
<dbReference type="InterPro" id="IPR013083">
    <property type="entry name" value="Znf_RING/FYVE/PHD"/>
</dbReference>
<dbReference type="PROSITE" id="PS00518">
    <property type="entry name" value="ZF_RING_1"/>
    <property type="match status" value="1"/>
</dbReference>
<dbReference type="Bgee" id="ENSOANG00000046725">
    <property type="expression patterns" value="Expressed in liver and 7 other cell types or tissues"/>
</dbReference>
<evidence type="ECO:0000256" key="6">
    <source>
        <dbReference type="ARBA" id="ARBA00022771"/>
    </source>
</evidence>
<dbReference type="PANTHER" id="PTHR46016:SF2">
    <property type="entry name" value="E3 UBIQUITIN-PROTEIN LIGASE RNF125"/>
    <property type="match status" value="1"/>
</dbReference>
<dbReference type="Gene3D" id="3.30.40.10">
    <property type="entry name" value="Zinc/RING finger domain, C3HC4 (zinc finger)"/>
    <property type="match status" value="1"/>
</dbReference>
<evidence type="ECO:0000256" key="10">
    <source>
        <dbReference type="SAM" id="MobiDB-lite"/>
    </source>
</evidence>
<feature type="compositionally biased region" description="Pro residues" evidence="10">
    <location>
        <begin position="415"/>
        <end position="442"/>
    </location>
</feature>
<dbReference type="OMA" id="SVMITNE"/>